<dbReference type="GO" id="GO:0005829">
    <property type="term" value="C:cytosol"/>
    <property type="evidence" value="ECO:0007669"/>
    <property type="project" value="TreeGrafter"/>
</dbReference>
<keyword evidence="9" id="KW-1185">Reference proteome</keyword>
<keyword evidence="4 7" id="KW-0686">Riboflavin biosynthesis</keyword>
<comment type="pathway">
    <text evidence="1 7">Cofactor biosynthesis; riboflavin biosynthesis; riboflavin from 2-hydroxy-3-oxobutyl phosphate and 5-amino-6-(D-ribitylamino)uracil: step 1/2.</text>
</comment>
<evidence type="ECO:0000256" key="2">
    <source>
        <dbReference type="ARBA" id="ARBA00007424"/>
    </source>
</evidence>
<dbReference type="PANTHER" id="PTHR21058">
    <property type="entry name" value="6,7-DIMETHYL-8-RIBITYLLUMAZINE SYNTHASE DMRL SYNTHASE LUMAZINE SYNTHASE"/>
    <property type="match status" value="1"/>
</dbReference>
<dbReference type="PANTHER" id="PTHR21058:SF0">
    <property type="entry name" value="6,7-DIMETHYL-8-RIBITYLLUMAZINE SYNTHASE"/>
    <property type="match status" value="1"/>
</dbReference>
<dbReference type="InterPro" id="IPR034964">
    <property type="entry name" value="LS"/>
</dbReference>
<feature type="binding site" evidence="7">
    <location>
        <begin position="87"/>
        <end position="89"/>
    </location>
    <ligand>
        <name>5-amino-6-(D-ribitylamino)uracil</name>
        <dbReference type="ChEBI" id="CHEBI:15934"/>
    </ligand>
</feature>
<evidence type="ECO:0000256" key="4">
    <source>
        <dbReference type="ARBA" id="ARBA00022619"/>
    </source>
</evidence>
<dbReference type="eggNOG" id="COG0054">
    <property type="taxonomic scope" value="Bacteria"/>
</dbReference>
<comment type="caution">
    <text evidence="8">The sequence shown here is derived from an EMBL/GenBank/DDBJ whole genome shotgun (WGS) entry which is preliminary data.</text>
</comment>
<dbReference type="CDD" id="cd09209">
    <property type="entry name" value="Lumazine_synthase-I"/>
    <property type="match status" value="1"/>
</dbReference>
<feature type="binding site" evidence="7">
    <location>
        <position position="120"/>
    </location>
    <ligand>
        <name>5-amino-6-(D-ribitylamino)uracil</name>
        <dbReference type="ChEBI" id="CHEBI:15934"/>
    </ligand>
</feature>
<organism evidence="8 9">
    <name type="scientific">Plesiocystis pacifica SIR-1</name>
    <dbReference type="NCBI Taxonomy" id="391625"/>
    <lineage>
        <taxon>Bacteria</taxon>
        <taxon>Pseudomonadati</taxon>
        <taxon>Myxococcota</taxon>
        <taxon>Polyangia</taxon>
        <taxon>Nannocystales</taxon>
        <taxon>Nannocystaceae</taxon>
        <taxon>Plesiocystis</taxon>
    </lineage>
</organism>
<feature type="active site" description="Proton donor" evidence="7">
    <location>
        <position position="95"/>
    </location>
</feature>
<dbReference type="NCBIfam" id="TIGR00114">
    <property type="entry name" value="lumazine-synth"/>
    <property type="match status" value="1"/>
</dbReference>
<proteinExistence type="inferred from homology"/>
<evidence type="ECO:0000256" key="6">
    <source>
        <dbReference type="ARBA" id="ARBA00048785"/>
    </source>
</evidence>
<keyword evidence="5 7" id="KW-0808">Transferase</keyword>
<feature type="binding site" evidence="7">
    <location>
        <begin position="92"/>
        <end position="93"/>
    </location>
    <ligand>
        <name>(2S)-2-hydroxy-3-oxobutyl phosphate</name>
        <dbReference type="ChEBI" id="CHEBI:58830"/>
    </ligand>
</feature>
<feature type="binding site" evidence="7">
    <location>
        <begin position="63"/>
        <end position="65"/>
    </location>
    <ligand>
        <name>5-amino-6-(D-ribitylamino)uracil</name>
        <dbReference type="ChEBI" id="CHEBI:15934"/>
    </ligand>
</feature>
<dbReference type="EMBL" id="ABCS01000032">
    <property type="protein sequence ID" value="EDM78294.1"/>
    <property type="molecule type" value="Genomic_DNA"/>
</dbReference>
<evidence type="ECO:0000256" key="3">
    <source>
        <dbReference type="ARBA" id="ARBA00012664"/>
    </source>
</evidence>
<dbReference type="SUPFAM" id="SSF52121">
    <property type="entry name" value="Lumazine synthase"/>
    <property type="match status" value="1"/>
</dbReference>
<dbReference type="GO" id="GO:0000906">
    <property type="term" value="F:6,7-dimethyl-8-ribityllumazine synthase activity"/>
    <property type="evidence" value="ECO:0007669"/>
    <property type="project" value="UniProtKB-UniRule"/>
</dbReference>
<dbReference type="GO" id="GO:0009349">
    <property type="term" value="C:riboflavin synthase complex"/>
    <property type="evidence" value="ECO:0007669"/>
    <property type="project" value="UniProtKB-UniRule"/>
</dbReference>
<comment type="function">
    <text evidence="7">Catalyzes the formation of 6,7-dimethyl-8-ribityllumazine by condensation of 5-amino-6-(D-ribitylamino)uracil with 3,4-dihydroxy-2-butanone 4-phosphate. This is the penultimate step in the biosynthesis of riboflavin.</text>
</comment>
<comment type="similarity">
    <text evidence="2 7">Belongs to the DMRL synthase family.</text>
</comment>
<feature type="binding site" evidence="7">
    <location>
        <position position="29"/>
    </location>
    <ligand>
        <name>5-amino-6-(D-ribitylamino)uracil</name>
        <dbReference type="ChEBI" id="CHEBI:15934"/>
    </ligand>
</feature>
<dbReference type="STRING" id="391625.PPSIR1_08946"/>
<dbReference type="Pfam" id="PF00885">
    <property type="entry name" value="DMRL_synthase"/>
    <property type="match status" value="1"/>
</dbReference>
<dbReference type="Gene3D" id="3.40.50.960">
    <property type="entry name" value="Lumazine/riboflavin synthase"/>
    <property type="match status" value="1"/>
</dbReference>
<reference evidence="8 9" key="1">
    <citation type="submission" date="2007-06" db="EMBL/GenBank/DDBJ databases">
        <authorList>
            <person name="Shimkets L."/>
            <person name="Ferriera S."/>
            <person name="Johnson J."/>
            <person name="Kravitz S."/>
            <person name="Beeson K."/>
            <person name="Sutton G."/>
            <person name="Rogers Y.-H."/>
            <person name="Friedman R."/>
            <person name="Frazier M."/>
            <person name="Venter J.C."/>
        </authorList>
    </citation>
    <scope>NUCLEOTIDE SEQUENCE [LARGE SCALE GENOMIC DNA]</scope>
    <source>
        <strain evidence="8 9">SIR-1</strain>
    </source>
</reference>
<dbReference type="HAMAP" id="MF_00178">
    <property type="entry name" value="Lumazine_synth"/>
    <property type="match status" value="1"/>
</dbReference>
<evidence type="ECO:0000313" key="9">
    <source>
        <dbReference type="Proteomes" id="UP000005801"/>
    </source>
</evidence>
<dbReference type="InterPro" id="IPR036467">
    <property type="entry name" value="LS/RS_sf"/>
</dbReference>
<sequence length="167" mass="17253">MERPTASVNVLEGSLDASGLRFAVLVARFNAIITEPLADGAVDALVRSGAAAEDIVVLRTPGAYELPMLADKVLRTGRFDAVVALGCLIRGDTIHFDLIAAEAAKGLSAVGIAHNRPVTFGVLTTDTLEQAINRAGAKAGNKGAEAAMAAVEQVRLYKAIDGLADGQ</sequence>
<evidence type="ECO:0000256" key="7">
    <source>
        <dbReference type="HAMAP-Rule" id="MF_00178"/>
    </source>
</evidence>
<dbReference type="Proteomes" id="UP000005801">
    <property type="component" value="Unassembled WGS sequence"/>
</dbReference>
<evidence type="ECO:0000313" key="8">
    <source>
        <dbReference type="EMBL" id="EDM78294.1"/>
    </source>
</evidence>
<protein>
    <recommendedName>
        <fullName evidence="3 7">6,7-dimethyl-8-ribityllumazine synthase</fullName>
        <shortName evidence="7">DMRL synthase</shortName>
        <shortName evidence="7">LS</shortName>
        <shortName evidence="7">Lumazine synthase</shortName>
        <ecNumber evidence="3 7">2.5.1.78</ecNumber>
    </recommendedName>
</protein>
<evidence type="ECO:0000256" key="1">
    <source>
        <dbReference type="ARBA" id="ARBA00004917"/>
    </source>
</evidence>
<dbReference type="UniPathway" id="UPA00275">
    <property type="reaction ID" value="UER00404"/>
</dbReference>
<dbReference type="EC" id="2.5.1.78" evidence="3 7"/>
<dbReference type="InterPro" id="IPR002180">
    <property type="entry name" value="LS/RS"/>
</dbReference>
<dbReference type="GO" id="GO:0009231">
    <property type="term" value="P:riboflavin biosynthetic process"/>
    <property type="evidence" value="ECO:0007669"/>
    <property type="project" value="UniProtKB-UniRule"/>
</dbReference>
<evidence type="ECO:0000256" key="5">
    <source>
        <dbReference type="ARBA" id="ARBA00022679"/>
    </source>
</evidence>
<dbReference type="OrthoDB" id="9809709at2"/>
<dbReference type="RefSeq" id="WP_006972513.1">
    <property type="nucleotide sequence ID" value="NZ_ABCS01000032.1"/>
</dbReference>
<feature type="binding site" evidence="7">
    <location>
        <position position="134"/>
    </location>
    <ligand>
        <name>(2S)-2-hydroxy-3-oxobutyl phosphate</name>
        <dbReference type="ChEBI" id="CHEBI:58830"/>
    </ligand>
</feature>
<gene>
    <name evidence="7" type="primary">ribH</name>
    <name evidence="8" type="ORF">PPSIR1_08946</name>
</gene>
<accession>A6G718</accession>
<dbReference type="AlphaFoldDB" id="A6G718"/>
<comment type="catalytic activity">
    <reaction evidence="6 7">
        <text>(2S)-2-hydroxy-3-oxobutyl phosphate + 5-amino-6-(D-ribitylamino)uracil = 6,7-dimethyl-8-(1-D-ribityl)lumazine + phosphate + 2 H2O + H(+)</text>
        <dbReference type="Rhea" id="RHEA:26152"/>
        <dbReference type="ChEBI" id="CHEBI:15377"/>
        <dbReference type="ChEBI" id="CHEBI:15378"/>
        <dbReference type="ChEBI" id="CHEBI:15934"/>
        <dbReference type="ChEBI" id="CHEBI:43474"/>
        <dbReference type="ChEBI" id="CHEBI:58201"/>
        <dbReference type="ChEBI" id="CHEBI:58830"/>
        <dbReference type="EC" id="2.5.1.78"/>
    </reaction>
</comment>
<name>A6G718_9BACT</name>